<dbReference type="EMBL" id="QQZY01000001">
    <property type="protein sequence ID" value="RDI76099.1"/>
    <property type="molecule type" value="Genomic_DNA"/>
</dbReference>
<sequence length="126" mass="13807">MRLLLDTNALLWWLEGSRRLSRAAVDAIDDVANEVHVSAASAWEISTMARLGKLRFTGSLAARLEKFDVRPLAVTVEHGWAAGTLPPVHRDPFDRILVAQAQLEELVVVTADPVFARYGVAVFATA</sequence>
<name>A0A7M2Z1U5_9ACTN</name>
<dbReference type="PANTHER" id="PTHR36173">
    <property type="entry name" value="RIBONUCLEASE VAPC16-RELATED"/>
    <property type="match status" value="1"/>
</dbReference>
<evidence type="ECO:0000259" key="5">
    <source>
        <dbReference type="Pfam" id="PF01850"/>
    </source>
</evidence>
<dbReference type="Gene3D" id="3.40.50.1010">
    <property type="entry name" value="5'-nuclease"/>
    <property type="match status" value="1"/>
</dbReference>
<accession>A0A7M2Z1U5</accession>
<protein>
    <submittedName>
        <fullName evidence="6">Pin domain-containing protein</fullName>
    </submittedName>
</protein>
<gene>
    <name evidence="6" type="ORF">Gocc_0518</name>
</gene>
<comment type="caution">
    <text evidence="6">The sequence shown here is derived from an EMBL/GenBank/DDBJ whole genome shotgun (WGS) entry which is preliminary data.</text>
</comment>
<dbReference type="InterPro" id="IPR002716">
    <property type="entry name" value="PIN_dom"/>
</dbReference>
<dbReference type="GO" id="GO:0016787">
    <property type="term" value="F:hydrolase activity"/>
    <property type="evidence" value="ECO:0007669"/>
    <property type="project" value="UniProtKB-KW"/>
</dbReference>
<dbReference type="CDD" id="cd09872">
    <property type="entry name" value="PIN_Sll0205-like"/>
    <property type="match status" value="1"/>
</dbReference>
<keyword evidence="7" id="KW-1185">Reference proteome</keyword>
<evidence type="ECO:0000313" key="7">
    <source>
        <dbReference type="Proteomes" id="UP000254134"/>
    </source>
</evidence>
<dbReference type="InterPro" id="IPR029060">
    <property type="entry name" value="PIN-like_dom_sf"/>
</dbReference>
<keyword evidence="1" id="KW-0540">Nuclease</keyword>
<dbReference type="Proteomes" id="UP000254134">
    <property type="component" value="Unassembled WGS sequence"/>
</dbReference>
<evidence type="ECO:0000256" key="4">
    <source>
        <dbReference type="ARBA" id="ARBA00022842"/>
    </source>
</evidence>
<proteinExistence type="predicted"/>
<organism evidence="6 7">
    <name type="scientific">Gaiella occulta</name>
    <dbReference type="NCBI Taxonomy" id="1002870"/>
    <lineage>
        <taxon>Bacteria</taxon>
        <taxon>Bacillati</taxon>
        <taxon>Actinomycetota</taxon>
        <taxon>Thermoleophilia</taxon>
        <taxon>Gaiellales</taxon>
        <taxon>Gaiellaceae</taxon>
        <taxon>Gaiella</taxon>
    </lineage>
</organism>
<dbReference type="InterPro" id="IPR052919">
    <property type="entry name" value="TA_system_RNase"/>
</dbReference>
<evidence type="ECO:0000313" key="6">
    <source>
        <dbReference type="EMBL" id="RDI76099.1"/>
    </source>
</evidence>
<dbReference type="PANTHER" id="PTHR36173:SF2">
    <property type="entry name" value="RIBONUCLEASE VAPC16"/>
    <property type="match status" value="1"/>
</dbReference>
<keyword evidence="4" id="KW-0460">Magnesium</keyword>
<reference evidence="7" key="2">
    <citation type="journal article" date="2019" name="MicrobiologyOpen">
        <title>High-quality draft genome sequence of Gaiella occulta isolated from a 150 meter deep mineral water borehole and comparison with the genome sequences of other deep-branching lineages of the phylum Actinobacteria.</title>
        <authorList>
            <person name="Severino R."/>
            <person name="Froufe H.J.C."/>
            <person name="Barroso C."/>
            <person name="Albuquerque L."/>
            <person name="Lobo-da-Cunha A."/>
            <person name="da Costa M.S."/>
            <person name="Egas C."/>
        </authorList>
    </citation>
    <scope>NUCLEOTIDE SEQUENCE [LARGE SCALE GENOMIC DNA]</scope>
    <source>
        <strain evidence="7">F2-233</strain>
    </source>
</reference>
<keyword evidence="3" id="KW-0378">Hydrolase</keyword>
<dbReference type="InterPro" id="IPR041705">
    <property type="entry name" value="PIN_Sll0205"/>
</dbReference>
<dbReference type="SUPFAM" id="SSF88723">
    <property type="entry name" value="PIN domain-like"/>
    <property type="match status" value="1"/>
</dbReference>
<feature type="domain" description="PIN" evidence="5">
    <location>
        <begin position="4"/>
        <end position="119"/>
    </location>
</feature>
<dbReference type="GO" id="GO:0046872">
    <property type="term" value="F:metal ion binding"/>
    <property type="evidence" value="ECO:0007669"/>
    <property type="project" value="UniProtKB-KW"/>
</dbReference>
<keyword evidence="2" id="KW-0479">Metal-binding</keyword>
<dbReference type="RefSeq" id="WP_114794950.1">
    <property type="nucleotide sequence ID" value="NZ_QQZY01000001.1"/>
</dbReference>
<evidence type="ECO:0000256" key="1">
    <source>
        <dbReference type="ARBA" id="ARBA00022722"/>
    </source>
</evidence>
<reference evidence="6 7" key="1">
    <citation type="submission" date="2018-07" db="EMBL/GenBank/DDBJ databases">
        <title>High-quality-draft genome sequence of Gaiella occulta.</title>
        <authorList>
            <person name="Severino R."/>
            <person name="Froufe H.J.C."/>
            <person name="Rainey F.A."/>
            <person name="Barroso C."/>
            <person name="Albuquerque L."/>
            <person name="Lobo-Da-Cunha A."/>
            <person name="Da Costa M.S."/>
            <person name="Egas C."/>
        </authorList>
    </citation>
    <scope>NUCLEOTIDE SEQUENCE [LARGE SCALE GENOMIC DNA]</scope>
    <source>
        <strain evidence="6 7">F2-233</strain>
    </source>
</reference>
<dbReference type="GO" id="GO:0004518">
    <property type="term" value="F:nuclease activity"/>
    <property type="evidence" value="ECO:0007669"/>
    <property type="project" value="UniProtKB-KW"/>
</dbReference>
<evidence type="ECO:0000256" key="2">
    <source>
        <dbReference type="ARBA" id="ARBA00022723"/>
    </source>
</evidence>
<dbReference type="OrthoDB" id="9798990at2"/>
<dbReference type="AlphaFoldDB" id="A0A7M2Z1U5"/>
<evidence type="ECO:0000256" key="3">
    <source>
        <dbReference type="ARBA" id="ARBA00022801"/>
    </source>
</evidence>
<dbReference type="Pfam" id="PF01850">
    <property type="entry name" value="PIN"/>
    <property type="match status" value="1"/>
</dbReference>